<dbReference type="AlphaFoldDB" id="A0A0D0C6M4"/>
<name>A0A0D0C6M4_9AGAR</name>
<dbReference type="OrthoDB" id="2987506at2759"/>
<dbReference type="Proteomes" id="UP000053593">
    <property type="component" value="Unassembled WGS sequence"/>
</dbReference>
<sequence>MAEYTLDVNVDLTRLKVLKENGYYLCLARKVDNQYNVFTSNTFEVGALVKAQSNKQDIAYKQECVYDKATIMQPAKSDPKGQDGSFKVINEYGDTNFAVAAKVKGEYSVIYNTPNAIKGQVTFTPINEVCIWFALDSKTNTMISTITGDSIIVPYNKVLMHSISYDASGNWILTG</sequence>
<proteinExistence type="predicted"/>
<keyword evidence="2" id="KW-1185">Reference proteome</keyword>
<gene>
    <name evidence="1" type="ORF">GYMLUDRAFT_253045</name>
</gene>
<accession>A0A0D0C6M4</accession>
<evidence type="ECO:0000313" key="1">
    <source>
        <dbReference type="EMBL" id="KIK50373.1"/>
    </source>
</evidence>
<organism evidence="1 2">
    <name type="scientific">Collybiopsis luxurians FD-317 M1</name>
    <dbReference type="NCBI Taxonomy" id="944289"/>
    <lineage>
        <taxon>Eukaryota</taxon>
        <taxon>Fungi</taxon>
        <taxon>Dikarya</taxon>
        <taxon>Basidiomycota</taxon>
        <taxon>Agaricomycotina</taxon>
        <taxon>Agaricomycetes</taxon>
        <taxon>Agaricomycetidae</taxon>
        <taxon>Agaricales</taxon>
        <taxon>Marasmiineae</taxon>
        <taxon>Omphalotaceae</taxon>
        <taxon>Collybiopsis</taxon>
        <taxon>Collybiopsis luxurians</taxon>
    </lineage>
</organism>
<dbReference type="HOGENOM" id="CLU_108458_0_0_1"/>
<evidence type="ECO:0000313" key="2">
    <source>
        <dbReference type="Proteomes" id="UP000053593"/>
    </source>
</evidence>
<dbReference type="EMBL" id="KN834906">
    <property type="protein sequence ID" value="KIK50373.1"/>
    <property type="molecule type" value="Genomic_DNA"/>
</dbReference>
<reference evidence="1 2" key="1">
    <citation type="submission" date="2014-04" db="EMBL/GenBank/DDBJ databases">
        <title>Evolutionary Origins and Diversification of the Mycorrhizal Mutualists.</title>
        <authorList>
            <consortium name="DOE Joint Genome Institute"/>
            <consortium name="Mycorrhizal Genomics Consortium"/>
            <person name="Kohler A."/>
            <person name="Kuo A."/>
            <person name="Nagy L.G."/>
            <person name="Floudas D."/>
            <person name="Copeland A."/>
            <person name="Barry K.W."/>
            <person name="Cichocki N."/>
            <person name="Veneault-Fourrey C."/>
            <person name="LaButti K."/>
            <person name="Lindquist E.A."/>
            <person name="Lipzen A."/>
            <person name="Lundell T."/>
            <person name="Morin E."/>
            <person name="Murat C."/>
            <person name="Riley R."/>
            <person name="Ohm R."/>
            <person name="Sun H."/>
            <person name="Tunlid A."/>
            <person name="Henrissat B."/>
            <person name="Grigoriev I.V."/>
            <person name="Hibbett D.S."/>
            <person name="Martin F."/>
        </authorList>
    </citation>
    <scope>NUCLEOTIDE SEQUENCE [LARGE SCALE GENOMIC DNA]</scope>
    <source>
        <strain evidence="1 2">FD-317 M1</strain>
    </source>
</reference>
<protein>
    <submittedName>
        <fullName evidence="1">Uncharacterized protein</fullName>
    </submittedName>
</protein>